<evidence type="ECO:0008006" key="4">
    <source>
        <dbReference type="Google" id="ProtNLM"/>
    </source>
</evidence>
<comment type="caution">
    <text evidence="2">The sequence shown here is derived from an EMBL/GenBank/DDBJ whole genome shotgun (WGS) entry which is preliminary data.</text>
</comment>
<reference evidence="2 3" key="1">
    <citation type="journal article" date="2019" name="Int. J. Syst. Evol. Microbiol.">
        <title>The Global Catalogue of Microorganisms (GCM) 10K type strain sequencing project: providing services to taxonomists for standard genome sequencing and annotation.</title>
        <authorList>
            <consortium name="The Broad Institute Genomics Platform"/>
            <consortium name="The Broad Institute Genome Sequencing Center for Infectious Disease"/>
            <person name="Wu L."/>
            <person name="Ma J."/>
        </authorList>
    </citation>
    <scope>NUCLEOTIDE SEQUENCE [LARGE SCALE GENOMIC DNA]</scope>
    <source>
        <strain evidence="2 3">CGMCC 1.12562</strain>
    </source>
</reference>
<sequence>MSAVGRFKATCEGCGRGVIFESEQLTRDAADAHADECDDLAPDEEVAVEEVGGDD</sequence>
<protein>
    <recommendedName>
        <fullName evidence="4">DUF1059 domain-containing protein</fullName>
    </recommendedName>
</protein>
<keyword evidence="3" id="KW-1185">Reference proteome</keyword>
<proteinExistence type="predicted"/>
<dbReference type="EMBL" id="JBHRWN010000001">
    <property type="protein sequence ID" value="MFC3476101.1"/>
    <property type="molecule type" value="Genomic_DNA"/>
</dbReference>
<evidence type="ECO:0000313" key="3">
    <source>
        <dbReference type="Proteomes" id="UP001595660"/>
    </source>
</evidence>
<dbReference type="RefSeq" id="WP_232572700.1">
    <property type="nucleotide sequence ID" value="NZ_CP089467.1"/>
</dbReference>
<evidence type="ECO:0000313" key="2">
    <source>
        <dbReference type="EMBL" id="MFC3476101.1"/>
    </source>
</evidence>
<dbReference type="GeneID" id="69119291"/>
<name>A0ABD5NA56_9EURY</name>
<dbReference type="Proteomes" id="UP001595660">
    <property type="component" value="Unassembled WGS sequence"/>
</dbReference>
<organism evidence="2 3">
    <name type="scientific">Halobacterium litoreum</name>
    <dbReference type="NCBI Taxonomy" id="2039234"/>
    <lineage>
        <taxon>Archaea</taxon>
        <taxon>Methanobacteriati</taxon>
        <taxon>Methanobacteriota</taxon>
        <taxon>Stenosarchaea group</taxon>
        <taxon>Halobacteria</taxon>
        <taxon>Halobacteriales</taxon>
        <taxon>Halobacteriaceae</taxon>
        <taxon>Halobacterium</taxon>
    </lineage>
</organism>
<accession>A0ABD5NA56</accession>
<gene>
    <name evidence="2" type="ORF">ACFOKC_00025</name>
</gene>
<dbReference type="AlphaFoldDB" id="A0ABD5NA56"/>
<feature type="region of interest" description="Disordered" evidence="1">
    <location>
        <begin position="36"/>
        <end position="55"/>
    </location>
</feature>
<evidence type="ECO:0000256" key="1">
    <source>
        <dbReference type="SAM" id="MobiDB-lite"/>
    </source>
</evidence>